<comment type="caution">
    <text evidence="1">The sequence shown here is derived from an EMBL/GenBank/DDBJ whole genome shotgun (WGS) entry which is preliminary data.</text>
</comment>
<protein>
    <submittedName>
        <fullName evidence="1">Uncharacterized protein</fullName>
    </submittedName>
</protein>
<evidence type="ECO:0000313" key="2">
    <source>
        <dbReference type="Proteomes" id="UP000683925"/>
    </source>
</evidence>
<proteinExistence type="predicted"/>
<name>A0A8S1VBN7_PAROT</name>
<organism evidence="1 2">
    <name type="scientific">Paramecium octaurelia</name>
    <dbReference type="NCBI Taxonomy" id="43137"/>
    <lineage>
        <taxon>Eukaryota</taxon>
        <taxon>Sar</taxon>
        <taxon>Alveolata</taxon>
        <taxon>Ciliophora</taxon>
        <taxon>Intramacronucleata</taxon>
        <taxon>Oligohymenophorea</taxon>
        <taxon>Peniculida</taxon>
        <taxon>Parameciidae</taxon>
        <taxon>Paramecium</taxon>
    </lineage>
</organism>
<accession>A0A8S1VBN7</accession>
<sequence>MGETQTARLPDCCKKSQYKSGLRDKENVLREYQIKFTGLF</sequence>
<gene>
    <name evidence="1" type="ORF">POCTA_138.1.T0630061</name>
</gene>
<dbReference type="Proteomes" id="UP000683925">
    <property type="component" value="Unassembled WGS sequence"/>
</dbReference>
<dbReference type="AlphaFoldDB" id="A0A8S1VBN7"/>
<keyword evidence="2" id="KW-1185">Reference proteome</keyword>
<dbReference type="EMBL" id="CAJJDP010000062">
    <property type="protein sequence ID" value="CAD8174011.1"/>
    <property type="molecule type" value="Genomic_DNA"/>
</dbReference>
<evidence type="ECO:0000313" key="1">
    <source>
        <dbReference type="EMBL" id="CAD8174011.1"/>
    </source>
</evidence>
<reference evidence="1" key="1">
    <citation type="submission" date="2021-01" db="EMBL/GenBank/DDBJ databases">
        <authorList>
            <consortium name="Genoscope - CEA"/>
            <person name="William W."/>
        </authorList>
    </citation>
    <scope>NUCLEOTIDE SEQUENCE</scope>
</reference>